<keyword evidence="1" id="KW-0723">Serine/threonine-protein kinase</keyword>
<proteinExistence type="predicted"/>
<evidence type="ECO:0000256" key="3">
    <source>
        <dbReference type="ARBA" id="ARBA00022777"/>
    </source>
</evidence>
<feature type="domain" description="Alpha-type protein kinase" evidence="4">
    <location>
        <begin position="450"/>
        <end position="685"/>
    </location>
</feature>
<dbReference type="PROSITE" id="PS51158">
    <property type="entry name" value="ALPHA_KINASE"/>
    <property type="match status" value="1"/>
</dbReference>
<dbReference type="GO" id="GO:0005524">
    <property type="term" value="F:ATP binding"/>
    <property type="evidence" value="ECO:0007669"/>
    <property type="project" value="InterPro"/>
</dbReference>
<name>A0A8S1MDU1_9CILI</name>
<evidence type="ECO:0000259" key="4">
    <source>
        <dbReference type="PROSITE" id="PS51158"/>
    </source>
</evidence>
<sequence>MDLPDENGIQNLCPDLDKCQINTCEKLHSRCLTGVCIGNLQGFCQQQDYCGQHHYSLVQLQGELDKKPINGIYQHNLCYKKCNNENCKFLHPPWLQFICVDCKNQKCDKKKEGLWHTSKWQEIQKKVYELYNINKTNPEKFCNEKDCECEAQKYNFNIYCIKYFQGICPYHRCQKPHKNWEDLKDIGHFQNLQDKVVKPCIKFDENKNEFSSQPQTLQCNVYMQKNQLKLIINQVQIRPQIVQKVWRSGLKLLEIILVLQQLNLRKRQRLIQLQEQLLYVTKIDYHNFTVRPEEIEKFIKNFKVEDGDDVPEDLQGALDVAYNLNISKDPESLLQIFIITDAPCHGRKYHNLAYDQLPKSQDLEEKLKKFVTLKKRFFLSFLQIHQQTCTMETVMQNVVQNNYQSAKIADKQFSDYILFSLSSTYSRSQSIDTHIDFNISRQMHYSYNNRQNSQYCDYIDQQINQTQKSGETSLLIELEEFKVNLKGELAKLFKGFDEKNNVHIVIKIPQEIIIKYNSNTLTQDDIEKANQIANSKYKQQLIAKQLSHHFNYCCQLYKLSFTPLYYATLYLYKLDKPFKGLEILYGESFIDLQDTWKKYTNNLNYRHETINLTAFSHFTYHYTNCQIIITDLQGIYNILSDPAIHSLDERLKDDANIKNEGCCQFFLYQHPECQNICKQLGLISISLQKKGNTQTQDLKSEATRIDDSQMNQENLYKICINCNVIEKLKKDSDTFELCEQCQNLQQDITTYTCKCCNLKFEISEKTEQLFATIVEFCKECQIKQCHKTKLNCYYCQQRICLQTIKEINYNQIKIPICIDAHFFLRQVKCKICHSNYNFNTLLSQEDYFNNNYNCGCNSKTN</sequence>
<dbReference type="SMART" id="SM00811">
    <property type="entry name" value="Alpha_kinase"/>
    <property type="match status" value="1"/>
</dbReference>
<protein>
    <recommendedName>
        <fullName evidence="4">Alpha-type protein kinase domain-containing protein</fullName>
    </recommendedName>
</protein>
<dbReference type="InterPro" id="IPR004166">
    <property type="entry name" value="a-kinase_dom"/>
</dbReference>
<dbReference type="EMBL" id="CAJJDN010000037">
    <property type="protein sequence ID" value="CAD8078507.1"/>
    <property type="molecule type" value="Genomic_DNA"/>
</dbReference>
<accession>A0A8S1MDU1</accession>
<organism evidence="5 6">
    <name type="scientific">Paramecium sonneborni</name>
    <dbReference type="NCBI Taxonomy" id="65129"/>
    <lineage>
        <taxon>Eukaryota</taxon>
        <taxon>Sar</taxon>
        <taxon>Alveolata</taxon>
        <taxon>Ciliophora</taxon>
        <taxon>Intramacronucleata</taxon>
        <taxon>Oligohymenophorea</taxon>
        <taxon>Peniculida</taxon>
        <taxon>Parameciidae</taxon>
        <taxon>Paramecium</taxon>
    </lineage>
</organism>
<evidence type="ECO:0000256" key="1">
    <source>
        <dbReference type="ARBA" id="ARBA00022527"/>
    </source>
</evidence>
<dbReference type="OrthoDB" id="301415at2759"/>
<keyword evidence="3" id="KW-0418">Kinase</keyword>
<keyword evidence="2" id="KW-0808">Transferase</keyword>
<reference evidence="5" key="1">
    <citation type="submission" date="2021-01" db="EMBL/GenBank/DDBJ databases">
        <authorList>
            <consortium name="Genoscope - CEA"/>
            <person name="William W."/>
        </authorList>
    </citation>
    <scope>NUCLEOTIDE SEQUENCE</scope>
</reference>
<evidence type="ECO:0000256" key="2">
    <source>
        <dbReference type="ARBA" id="ARBA00022679"/>
    </source>
</evidence>
<dbReference type="PANTHER" id="PTHR47763">
    <property type="entry name" value="ALPHA-PROTEIN KINASE VWKA"/>
    <property type="match status" value="1"/>
</dbReference>
<dbReference type="GO" id="GO:0005737">
    <property type="term" value="C:cytoplasm"/>
    <property type="evidence" value="ECO:0007669"/>
    <property type="project" value="TreeGrafter"/>
</dbReference>
<evidence type="ECO:0000313" key="6">
    <source>
        <dbReference type="Proteomes" id="UP000692954"/>
    </source>
</evidence>
<keyword evidence="6" id="KW-1185">Reference proteome</keyword>
<comment type="caution">
    <text evidence="5">The sequence shown here is derived from an EMBL/GenBank/DDBJ whole genome shotgun (WGS) entry which is preliminary data.</text>
</comment>
<evidence type="ECO:0000313" key="5">
    <source>
        <dbReference type="EMBL" id="CAD8078507.1"/>
    </source>
</evidence>
<dbReference type="Proteomes" id="UP000692954">
    <property type="component" value="Unassembled WGS sequence"/>
</dbReference>
<dbReference type="InterPro" id="IPR052969">
    <property type="entry name" value="Thr-specific_kinase-like"/>
</dbReference>
<dbReference type="CDD" id="cd04515">
    <property type="entry name" value="Alpha_kinase"/>
    <property type="match status" value="1"/>
</dbReference>
<dbReference type="Pfam" id="PF02816">
    <property type="entry name" value="Alpha_kinase"/>
    <property type="match status" value="1"/>
</dbReference>
<dbReference type="GO" id="GO:0004674">
    <property type="term" value="F:protein serine/threonine kinase activity"/>
    <property type="evidence" value="ECO:0007669"/>
    <property type="project" value="UniProtKB-KW"/>
</dbReference>
<dbReference type="PANTHER" id="PTHR47763:SF5">
    <property type="entry name" value="CHROMOSOME UNDETERMINED SCAFFOLD_25, WHOLE GENOME SHOTGUN SEQUENCE"/>
    <property type="match status" value="1"/>
</dbReference>
<dbReference type="AlphaFoldDB" id="A0A8S1MDU1"/>
<gene>
    <name evidence="5" type="ORF">PSON_ATCC_30995.1.T0370343</name>
</gene>